<feature type="compositionally biased region" description="Basic and acidic residues" evidence="1">
    <location>
        <begin position="125"/>
        <end position="138"/>
    </location>
</feature>
<sequence length="270" mass="27118">MSKLSKLIGMAAKALDSQGGSTQGASSSSSDWRGIVRSAAGALTGDGRPAAGTAPATPSASPAPRSRPSTMPPVAGSPSRPSEADRAAIARYDYLMQTADPHQVEQIHREAFARLTPQQRQQIESRMRTEFPPSERPRSAAPEDLARAAGRAEALRPGRMRGLLGRVGGGAAMVGAGGLAVGVLGAVAGAAVVSSVAAPLLEQAAGFGVDFDALADGVDLTGLADGVDASSFAESAEGIVGGTGDVVSGFGDQVSSFGDQFGSLGDLFGR</sequence>
<dbReference type="RefSeq" id="WP_322411577.1">
    <property type="nucleotide sequence ID" value="NZ_CP139779.1"/>
</dbReference>
<keyword evidence="3" id="KW-1185">Reference proteome</keyword>
<feature type="compositionally biased region" description="Low complexity" evidence="1">
    <location>
        <begin position="48"/>
        <end position="73"/>
    </location>
</feature>
<dbReference type="EMBL" id="CP139779">
    <property type="protein sequence ID" value="WQB71460.1"/>
    <property type="molecule type" value="Genomic_DNA"/>
</dbReference>
<feature type="compositionally biased region" description="Low complexity" evidence="1">
    <location>
        <begin position="17"/>
        <end position="30"/>
    </location>
</feature>
<organism evidence="2 3">
    <name type="scientific">Microbacterium invictum</name>
    <dbReference type="NCBI Taxonomy" id="515415"/>
    <lineage>
        <taxon>Bacteria</taxon>
        <taxon>Bacillati</taxon>
        <taxon>Actinomycetota</taxon>
        <taxon>Actinomycetes</taxon>
        <taxon>Micrococcales</taxon>
        <taxon>Microbacteriaceae</taxon>
        <taxon>Microbacterium</taxon>
    </lineage>
</organism>
<reference evidence="2 3" key="1">
    <citation type="submission" date="2023-06" db="EMBL/GenBank/DDBJ databases">
        <title>Rock-solubilizing bacteria, Microbacterium invictum, promotes re-establishment of vegetation in rocky wasteland by accelerating rock bio-weathering and reshaping soil bacterial community.</title>
        <authorList>
            <person name="Liu C."/>
        </authorList>
    </citation>
    <scope>NUCLEOTIDE SEQUENCE [LARGE SCALE GENOMIC DNA]</scope>
    <source>
        <strain evidence="2 3">X-18</strain>
    </source>
</reference>
<name>A0ABZ0VGY3_9MICO</name>
<proteinExistence type="predicted"/>
<gene>
    <name evidence="2" type="ORF">T9R20_05720</name>
</gene>
<evidence type="ECO:0000313" key="2">
    <source>
        <dbReference type="EMBL" id="WQB71460.1"/>
    </source>
</evidence>
<feature type="region of interest" description="Disordered" evidence="1">
    <location>
        <begin position="14"/>
        <end position="83"/>
    </location>
</feature>
<protein>
    <submittedName>
        <fullName evidence="2">Cation-transporting ATPase</fullName>
    </submittedName>
</protein>
<accession>A0ABZ0VGY3</accession>
<dbReference type="Proteomes" id="UP001324533">
    <property type="component" value="Chromosome"/>
</dbReference>
<evidence type="ECO:0000256" key="1">
    <source>
        <dbReference type="SAM" id="MobiDB-lite"/>
    </source>
</evidence>
<feature type="region of interest" description="Disordered" evidence="1">
    <location>
        <begin position="125"/>
        <end position="144"/>
    </location>
</feature>
<evidence type="ECO:0000313" key="3">
    <source>
        <dbReference type="Proteomes" id="UP001324533"/>
    </source>
</evidence>